<evidence type="ECO:0000256" key="1">
    <source>
        <dbReference type="ARBA" id="ARBA00006700"/>
    </source>
</evidence>
<dbReference type="Gene3D" id="3.30.70.330">
    <property type="match status" value="1"/>
</dbReference>
<keyword evidence="3 6" id="KW-0694">RNA-binding</keyword>
<proteinExistence type="inferred from homology"/>
<dbReference type="InterPro" id="IPR012677">
    <property type="entry name" value="Nucleotide-bd_a/b_plait_sf"/>
</dbReference>
<dbReference type="FunFam" id="3.30.70.330:FF:000001">
    <property type="entry name" value="50S ribosomal protein L23"/>
    <property type="match status" value="1"/>
</dbReference>
<dbReference type="HAMAP" id="MF_01369_B">
    <property type="entry name" value="Ribosomal_uL23_B"/>
    <property type="match status" value="1"/>
</dbReference>
<comment type="similarity">
    <text evidence="1 6">Belongs to the universal ribosomal protein uL23 family.</text>
</comment>
<dbReference type="NCBIfam" id="NF004363">
    <property type="entry name" value="PRK05738.2-4"/>
    <property type="match status" value="1"/>
</dbReference>
<keyword evidence="4 6" id="KW-0689">Ribosomal protein</keyword>
<keyword evidence="5 6" id="KW-0687">Ribonucleoprotein</keyword>
<dbReference type="InterPro" id="IPR013025">
    <property type="entry name" value="Ribosomal_uL23-like"/>
</dbReference>
<dbReference type="Pfam" id="PF00276">
    <property type="entry name" value="Ribosomal_L23"/>
    <property type="match status" value="1"/>
</dbReference>
<comment type="function">
    <text evidence="6">One of the early assembly proteins it binds 23S rRNA. One of the proteins that surrounds the polypeptide exit tunnel on the outside of the ribosome. Forms the main docking site for trigger factor binding to the ribosome.</text>
</comment>
<name>A0A0H4TBN6_9BACT</name>
<organism evidence="7">
    <name type="scientific">uncultured Gemmatimonadetes bacterium Rifle_16ft_4_minimus_27071</name>
    <dbReference type="NCBI Taxonomy" id="1665095"/>
    <lineage>
        <taxon>Bacteria</taxon>
        <taxon>Pseudomonadati</taxon>
        <taxon>Gemmatimonadota</taxon>
        <taxon>environmental samples</taxon>
    </lineage>
</organism>
<keyword evidence="2 6" id="KW-0699">rRNA-binding</keyword>
<evidence type="ECO:0000256" key="2">
    <source>
        <dbReference type="ARBA" id="ARBA00022730"/>
    </source>
</evidence>
<dbReference type="SUPFAM" id="SSF54189">
    <property type="entry name" value="Ribosomal proteins S24e, L23 and L15e"/>
    <property type="match status" value="1"/>
</dbReference>
<dbReference type="GO" id="GO:0006412">
    <property type="term" value="P:translation"/>
    <property type="evidence" value="ECO:0007669"/>
    <property type="project" value="UniProtKB-UniRule"/>
</dbReference>
<dbReference type="AlphaFoldDB" id="A0A0H4TBN6"/>
<dbReference type="PANTHER" id="PTHR11620">
    <property type="entry name" value="60S RIBOSOMAL PROTEIN L23A"/>
    <property type="match status" value="1"/>
</dbReference>
<evidence type="ECO:0000313" key="7">
    <source>
        <dbReference type="EMBL" id="AKQ05401.1"/>
    </source>
</evidence>
<reference evidence="7" key="1">
    <citation type="journal article" date="2015" name="ISME J.">
        <title>Aquifer environment selects for microbial species cohorts in sediment and groundwater.</title>
        <authorList>
            <person name="Hug L.A."/>
            <person name="Thomas B.C."/>
            <person name="Brown C.T."/>
            <person name="Frischkorn K.R."/>
            <person name="Williams K.H."/>
            <person name="Tringe S.G."/>
            <person name="Banfield J.F."/>
        </authorList>
    </citation>
    <scope>NUCLEOTIDE SEQUENCE</scope>
</reference>
<dbReference type="GO" id="GO:0003735">
    <property type="term" value="F:structural constituent of ribosome"/>
    <property type="evidence" value="ECO:0007669"/>
    <property type="project" value="InterPro"/>
</dbReference>
<evidence type="ECO:0000256" key="4">
    <source>
        <dbReference type="ARBA" id="ARBA00022980"/>
    </source>
</evidence>
<dbReference type="GO" id="GO:0005840">
    <property type="term" value="C:ribosome"/>
    <property type="evidence" value="ECO:0007669"/>
    <property type="project" value="UniProtKB-KW"/>
</dbReference>
<evidence type="ECO:0000256" key="3">
    <source>
        <dbReference type="ARBA" id="ARBA00022884"/>
    </source>
</evidence>
<comment type="subunit">
    <text evidence="6">Part of the 50S ribosomal subunit. Contacts protein L29, and trigger factor when it is bound to the ribosome.</text>
</comment>
<dbReference type="EMBL" id="KT007075">
    <property type="protein sequence ID" value="AKQ05401.1"/>
    <property type="molecule type" value="Genomic_DNA"/>
</dbReference>
<gene>
    <name evidence="6 7" type="primary">rplW</name>
</gene>
<accession>A0A0H4TBN6</accession>
<dbReference type="InterPro" id="IPR012678">
    <property type="entry name" value="Ribosomal_uL23/eL15/eS24_sf"/>
</dbReference>
<dbReference type="GO" id="GO:1990904">
    <property type="term" value="C:ribonucleoprotein complex"/>
    <property type="evidence" value="ECO:0007669"/>
    <property type="project" value="UniProtKB-KW"/>
</dbReference>
<evidence type="ECO:0000256" key="6">
    <source>
        <dbReference type="HAMAP-Rule" id="MF_01369"/>
    </source>
</evidence>
<dbReference type="GO" id="GO:0019843">
    <property type="term" value="F:rRNA binding"/>
    <property type="evidence" value="ECO:0007669"/>
    <property type="project" value="UniProtKB-UniRule"/>
</dbReference>
<sequence length="96" mass="10847">MPTLLRTIVRPIVTEKSSAALQDRGEYTFEVHPEANKTAIKQAIESLFGVKVRGVWTSQQRGKARRVGTRTGLRPRWKKAIVTLREGDRIEGIFEG</sequence>
<evidence type="ECO:0000256" key="5">
    <source>
        <dbReference type="ARBA" id="ARBA00023274"/>
    </source>
</evidence>
<protein>
    <recommendedName>
        <fullName evidence="6">Large ribosomal subunit protein uL23</fullName>
    </recommendedName>
</protein>